<feature type="region of interest" description="Disordered" evidence="2">
    <location>
        <begin position="1"/>
        <end position="36"/>
    </location>
</feature>
<evidence type="ECO:0000256" key="1">
    <source>
        <dbReference type="SAM" id="Coils"/>
    </source>
</evidence>
<name>A0AAD1UCU5_EUPCR</name>
<keyword evidence="4" id="KW-1185">Reference proteome</keyword>
<dbReference type="Proteomes" id="UP001295684">
    <property type="component" value="Unassembled WGS sequence"/>
</dbReference>
<gene>
    <name evidence="3" type="ORF">ECRASSUSDP1_LOCUS4110</name>
</gene>
<organism evidence="3 4">
    <name type="scientific">Euplotes crassus</name>
    <dbReference type="NCBI Taxonomy" id="5936"/>
    <lineage>
        <taxon>Eukaryota</taxon>
        <taxon>Sar</taxon>
        <taxon>Alveolata</taxon>
        <taxon>Ciliophora</taxon>
        <taxon>Intramacronucleata</taxon>
        <taxon>Spirotrichea</taxon>
        <taxon>Hypotrichia</taxon>
        <taxon>Euplotida</taxon>
        <taxon>Euplotidae</taxon>
        <taxon>Moneuplotes</taxon>
    </lineage>
</organism>
<evidence type="ECO:0000313" key="4">
    <source>
        <dbReference type="Proteomes" id="UP001295684"/>
    </source>
</evidence>
<accession>A0AAD1UCU5</accession>
<sequence>MNKSSKRPGYREQRQAPQAEKFDPNRNMRSPQEKGHVNHLMKNEIEELKDTVRYLEHQLVSKRQEQEEYLQEIFQANAQAKDSEVQCIKEQAITQKHAQNYKQLEKKFEDHKVAQDHIVEKATLKFGDYQNEINNKEEELASMRARLHNKAEELKIAEIGAVTNHIRANDFGAEIVEREEIIQQLKSEVQDLKQQLHETQAQRKSEGTALLEVEHIKADNERLIKLLKKTKEFKEFGKYTETISGSVRYLPSAQTEKCIVKKCPSNATGENIDPNIEKDHWIPQEAFEIAYKIKTEHDGQLNDLMINQLLQSLNKVWRERERKNIARIKSSCNHQLQKMKRQITHTEPLTEVNARSEISRLKYQLSDTQKKLRENVVLGKRNLREASITDEVEAAFKVAGCLQDERNRVVQENKALKTRIIDAEKLHMNEDFERSKFMQGAAWQATKSYHETHALEQKITDLVTDFKDHERNLYLKDDQIGLQLFREKNHQIVLEEINNSVKDTTNNFKKMMENATDHFDHSNKQVEVLGGKGSYIH</sequence>
<keyword evidence="1" id="KW-0175">Coiled coil</keyword>
<proteinExistence type="predicted"/>
<dbReference type="AlphaFoldDB" id="A0AAD1UCU5"/>
<feature type="coiled-coil region" evidence="1">
    <location>
        <begin position="119"/>
        <end position="202"/>
    </location>
</feature>
<evidence type="ECO:0000256" key="2">
    <source>
        <dbReference type="SAM" id="MobiDB-lite"/>
    </source>
</evidence>
<feature type="coiled-coil region" evidence="1">
    <location>
        <begin position="38"/>
        <end position="65"/>
    </location>
</feature>
<reference evidence="3" key="1">
    <citation type="submission" date="2023-07" db="EMBL/GenBank/DDBJ databases">
        <authorList>
            <consortium name="AG Swart"/>
            <person name="Singh M."/>
            <person name="Singh A."/>
            <person name="Seah K."/>
            <person name="Emmerich C."/>
        </authorList>
    </citation>
    <scope>NUCLEOTIDE SEQUENCE</scope>
    <source>
        <strain evidence="3">DP1</strain>
    </source>
</reference>
<protein>
    <submittedName>
        <fullName evidence="3">Uncharacterized protein</fullName>
    </submittedName>
</protein>
<dbReference type="EMBL" id="CAMPGE010003938">
    <property type="protein sequence ID" value="CAI2362783.1"/>
    <property type="molecule type" value="Genomic_DNA"/>
</dbReference>
<comment type="caution">
    <text evidence="3">The sequence shown here is derived from an EMBL/GenBank/DDBJ whole genome shotgun (WGS) entry which is preliminary data.</text>
</comment>
<feature type="compositionally biased region" description="Basic and acidic residues" evidence="2">
    <location>
        <begin position="9"/>
        <end position="36"/>
    </location>
</feature>
<evidence type="ECO:0000313" key="3">
    <source>
        <dbReference type="EMBL" id="CAI2362783.1"/>
    </source>
</evidence>